<feature type="domain" description="B3/B4 tRNA-binding" evidence="2">
    <location>
        <begin position="105"/>
        <end position="283"/>
    </location>
</feature>
<dbReference type="GO" id="GO:0006432">
    <property type="term" value="P:phenylalanyl-tRNA aminoacylation"/>
    <property type="evidence" value="ECO:0007669"/>
    <property type="project" value="InterPro"/>
</dbReference>
<dbReference type="InterPro" id="IPR020825">
    <property type="entry name" value="Phe-tRNA_synthase-like_B3/B4"/>
</dbReference>
<name>A0A2B4S8U5_STYPI</name>
<dbReference type="PANTHER" id="PTHR10947:SF3">
    <property type="entry name" value="LEUCINE-RICH REPEAT-CONTAINING PROTEIN 47"/>
    <property type="match status" value="1"/>
</dbReference>
<dbReference type="GO" id="GO:0004826">
    <property type="term" value="F:phenylalanine-tRNA ligase activity"/>
    <property type="evidence" value="ECO:0007669"/>
    <property type="project" value="InterPro"/>
</dbReference>
<evidence type="ECO:0000313" key="4">
    <source>
        <dbReference type="Proteomes" id="UP000225706"/>
    </source>
</evidence>
<keyword evidence="4" id="KW-1185">Reference proteome</keyword>
<feature type="compositionally biased region" description="Basic residues" evidence="1">
    <location>
        <begin position="49"/>
        <end position="62"/>
    </location>
</feature>
<evidence type="ECO:0000259" key="2">
    <source>
        <dbReference type="SMART" id="SM00873"/>
    </source>
</evidence>
<dbReference type="SMART" id="SM00873">
    <property type="entry name" value="B3_4"/>
    <property type="match status" value="1"/>
</dbReference>
<dbReference type="GO" id="GO:0003723">
    <property type="term" value="F:RNA binding"/>
    <property type="evidence" value="ECO:0007669"/>
    <property type="project" value="InterPro"/>
</dbReference>
<gene>
    <name evidence="3" type="primary">Lrrc47</name>
    <name evidence="3" type="ORF">AWC38_SpisGene10351</name>
</gene>
<dbReference type="InterPro" id="IPR045060">
    <property type="entry name" value="Phe-tRNA-ligase_IIc_bsu"/>
</dbReference>
<protein>
    <submittedName>
        <fullName evidence="3">Leucine-rich repeat-containing protein 47</fullName>
    </submittedName>
</protein>
<evidence type="ECO:0000256" key="1">
    <source>
        <dbReference type="SAM" id="MobiDB-lite"/>
    </source>
</evidence>
<accession>A0A2B4S8U5</accession>
<feature type="region of interest" description="Disordered" evidence="1">
    <location>
        <begin position="49"/>
        <end position="72"/>
    </location>
</feature>
<reference evidence="4" key="1">
    <citation type="journal article" date="2017" name="bioRxiv">
        <title>Comparative analysis of the genomes of Stylophora pistillata and Acropora digitifera provides evidence for extensive differences between species of corals.</title>
        <authorList>
            <person name="Voolstra C.R."/>
            <person name="Li Y."/>
            <person name="Liew Y.J."/>
            <person name="Baumgarten S."/>
            <person name="Zoccola D."/>
            <person name="Flot J.-F."/>
            <person name="Tambutte S."/>
            <person name="Allemand D."/>
            <person name="Aranda M."/>
        </authorList>
    </citation>
    <scope>NUCLEOTIDE SEQUENCE [LARGE SCALE GENOMIC DNA]</scope>
</reference>
<sequence>MNIELSECPKLKDLHLQDNSIQDRRLVKVINQCSTKAVLDYIATRSKKGKAGKKGGKKGRGRKVSEGADDEVSSDQASAQVFSQVVRVLHSEEFKVVSQPNVKVVRPYIVCAVVRNLNLVDMDALKKFINIQTKLHESVCDQRTAATIATHDLASLAFPLEYEACPPGDIQLVPLGRHKELTAEQLITDLRAEAMKQKQKTKRNPFKSGLFKYLSLIEGAESYAVLRDSSKAVVSLPPVTNCDKSKITAKKINVLVEVTSPVSLETCKTVMDSVIMMMLEVGLFSEANSLVDDEEYATSSTNQELVIEQVRVFGNDGQLRVVYPSRVDLQLESVKVIHPEKV</sequence>
<dbReference type="Proteomes" id="UP000225706">
    <property type="component" value="Unassembled WGS sequence"/>
</dbReference>
<dbReference type="PANTHER" id="PTHR10947">
    <property type="entry name" value="PHENYLALANYL-TRNA SYNTHETASE BETA CHAIN AND LEUCINE-RICH REPEAT-CONTAINING PROTEIN 47"/>
    <property type="match status" value="1"/>
</dbReference>
<comment type="caution">
    <text evidence="3">The sequence shown here is derived from an EMBL/GenBank/DDBJ whole genome shotgun (WGS) entry which is preliminary data.</text>
</comment>
<evidence type="ECO:0000313" key="3">
    <source>
        <dbReference type="EMBL" id="PFX25017.1"/>
    </source>
</evidence>
<dbReference type="InterPro" id="IPR005146">
    <property type="entry name" value="B3/B4_tRNA-bd"/>
</dbReference>
<dbReference type="Gene3D" id="3.50.40.10">
    <property type="entry name" value="Phenylalanyl-trna Synthetase, Chain B, domain 3"/>
    <property type="match status" value="1"/>
</dbReference>
<dbReference type="STRING" id="50429.A0A2B4S8U5"/>
<organism evidence="3 4">
    <name type="scientific">Stylophora pistillata</name>
    <name type="common">Smooth cauliflower coral</name>
    <dbReference type="NCBI Taxonomy" id="50429"/>
    <lineage>
        <taxon>Eukaryota</taxon>
        <taxon>Metazoa</taxon>
        <taxon>Cnidaria</taxon>
        <taxon>Anthozoa</taxon>
        <taxon>Hexacorallia</taxon>
        <taxon>Scleractinia</taxon>
        <taxon>Astrocoeniina</taxon>
        <taxon>Pocilloporidae</taxon>
        <taxon>Stylophora</taxon>
    </lineage>
</organism>
<dbReference type="EMBL" id="LSMT01000162">
    <property type="protein sequence ID" value="PFX25017.1"/>
    <property type="molecule type" value="Genomic_DNA"/>
</dbReference>
<dbReference type="OrthoDB" id="67933at2759"/>
<dbReference type="AlphaFoldDB" id="A0A2B4S8U5"/>
<proteinExistence type="predicted"/>